<dbReference type="InterPro" id="IPR029061">
    <property type="entry name" value="THDP-binding"/>
</dbReference>
<dbReference type="GO" id="GO:0009099">
    <property type="term" value="P:L-valine biosynthetic process"/>
    <property type="evidence" value="ECO:0007669"/>
    <property type="project" value="TreeGrafter"/>
</dbReference>
<accession>A0A846RT35</accession>
<feature type="compositionally biased region" description="Basic and acidic residues" evidence="4">
    <location>
        <begin position="534"/>
        <end position="576"/>
    </location>
</feature>
<evidence type="ECO:0000259" key="5">
    <source>
        <dbReference type="Pfam" id="PF00205"/>
    </source>
</evidence>
<dbReference type="Proteomes" id="UP000576792">
    <property type="component" value="Unassembled WGS sequence"/>
</dbReference>
<dbReference type="EC" id="2.2.1.6" evidence="8"/>
<evidence type="ECO:0000256" key="4">
    <source>
        <dbReference type="SAM" id="MobiDB-lite"/>
    </source>
</evidence>
<dbReference type="Pfam" id="PF02775">
    <property type="entry name" value="TPP_enzyme_C"/>
    <property type="match status" value="1"/>
</dbReference>
<dbReference type="Pfam" id="PF00205">
    <property type="entry name" value="TPP_enzyme_M"/>
    <property type="match status" value="1"/>
</dbReference>
<dbReference type="CDD" id="cd07035">
    <property type="entry name" value="TPP_PYR_POX_like"/>
    <property type="match status" value="1"/>
</dbReference>
<comment type="caution">
    <text evidence="8">The sequence shown here is derived from an EMBL/GenBank/DDBJ whole genome shotgun (WGS) entry which is preliminary data.</text>
</comment>
<dbReference type="PANTHER" id="PTHR18968:SF167">
    <property type="entry name" value="ACETOLACTATE SYNTHASE LARGE SUBUNIT ILVB2-RELATED"/>
    <property type="match status" value="1"/>
</dbReference>
<dbReference type="InterPro" id="IPR012001">
    <property type="entry name" value="Thiamin_PyroP_enz_TPP-bd_dom"/>
</dbReference>
<dbReference type="InterPro" id="IPR012000">
    <property type="entry name" value="Thiamin_PyroP_enz_cen_dom"/>
</dbReference>
<dbReference type="GO" id="GO:0050660">
    <property type="term" value="F:flavin adenine dinucleotide binding"/>
    <property type="evidence" value="ECO:0007669"/>
    <property type="project" value="TreeGrafter"/>
</dbReference>
<dbReference type="Gene3D" id="3.40.50.970">
    <property type="match status" value="2"/>
</dbReference>
<dbReference type="GO" id="GO:0005948">
    <property type="term" value="C:acetolactate synthase complex"/>
    <property type="evidence" value="ECO:0007669"/>
    <property type="project" value="TreeGrafter"/>
</dbReference>
<dbReference type="GO" id="GO:0009097">
    <property type="term" value="P:isoleucine biosynthetic process"/>
    <property type="evidence" value="ECO:0007669"/>
    <property type="project" value="TreeGrafter"/>
</dbReference>
<dbReference type="AlphaFoldDB" id="A0A846RT35"/>
<dbReference type="CDD" id="cd00568">
    <property type="entry name" value="TPP_enzymes"/>
    <property type="match status" value="1"/>
</dbReference>
<dbReference type="InterPro" id="IPR000399">
    <property type="entry name" value="TPP-bd_CS"/>
</dbReference>
<proteinExistence type="inferred from homology"/>
<keyword evidence="9" id="KW-1185">Reference proteome</keyword>
<dbReference type="InterPro" id="IPR011766">
    <property type="entry name" value="TPP_enzyme_TPP-bd"/>
</dbReference>
<dbReference type="RefSeq" id="WP_167950731.1">
    <property type="nucleotide sequence ID" value="NZ_BAAAPQ010000012.1"/>
</dbReference>
<feature type="region of interest" description="Disordered" evidence="4">
    <location>
        <begin position="531"/>
        <end position="576"/>
    </location>
</feature>
<dbReference type="Pfam" id="PF02776">
    <property type="entry name" value="TPP_enzyme_N"/>
    <property type="match status" value="1"/>
</dbReference>
<dbReference type="SUPFAM" id="SSF52467">
    <property type="entry name" value="DHS-like NAD/FAD-binding domain"/>
    <property type="match status" value="1"/>
</dbReference>
<feature type="domain" description="Thiamine pyrophosphate enzyme N-terminal TPP-binding" evidence="7">
    <location>
        <begin position="9"/>
        <end position="112"/>
    </location>
</feature>
<gene>
    <name evidence="8" type="ORF">BKA07_001964</name>
</gene>
<sequence>MTEERAEITGGAHLARALRAEGITRVFGIPGTHNLEIFAQLAAEDIEIITPRHEQGAGFMADGAARASGEVQVVVTTTGPAVLNALTALLQSFTDSVPVLLIGPGMPLTHPGRGNGLLHEVRNQSQAIEAILGDSHRVTSPGEVSLALGQALSTMRTGRARPAYIEIPLDLIETEGPGWLHPAVTRGVPAPEPSAIRSAAEALAGSQRPLLIVGAGARSAGPEIEELSEALGAGVILSSNAKGTIDDGFENCLGAIGVLEELPDLLGAADAVVAIGTELAPSDFWPEPLPLPHTVVRIDLDEIQMLRNARVTHPIPAHAKDSTTALTHRLQQTRSPSLSQSALEWLRSRQETIAAAAANDGTPWAILSGALNDYTASAESTVIVAADSTMCCYYGVQTGWNARRGDRFLYPAGAGTLGYGLPAGIGAKLAVPESTVVAIEGDGGAMFTITELAAAVQARVSLTLIIVDNGGYGEIRNEMADRGDTPAGVALLGPDFPALARSMGARGHHIDTRAQLLSALRDAEDFAGPSLIHMTEDSRAATDMLGRSRDNDESRQHDRPRDAHDRPRKNEESDLT</sequence>
<evidence type="ECO:0000313" key="9">
    <source>
        <dbReference type="Proteomes" id="UP000576792"/>
    </source>
</evidence>
<feature type="domain" description="Thiamine pyrophosphate enzyme central" evidence="5">
    <location>
        <begin position="196"/>
        <end position="326"/>
    </location>
</feature>
<evidence type="ECO:0000313" key="8">
    <source>
        <dbReference type="EMBL" id="NJC56929.1"/>
    </source>
</evidence>
<dbReference type="InterPro" id="IPR029035">
    <property type="entry name" value="DHS-like_NAD/FAD-binding_dom"/>
</dbReference>
<evidence type="ECO:0000259" key="6">
    <source>
        <dbReference type="Pfam" id="PF02775"/>
    </source>
</evidence>
<organism evidence="8 9">
    <name type="scientific">Brevibacterium marinum</name>
    <dbReference type="NCBI Taxonomy" id="418643"/>
    <lineage>
        <taxon>Bacteria</taxon>
        <taxon>Bacillati</taxon>
        <taxon>Actinomycetota</taxon>
        <taxon>Actinomycetes</taxon>
        <taxon>Micrococcales</taxon>
        <taxon>Brevibacteriaceae</taxon>
        <taxon>Brevibacterium</taxon>
    </lineage>
</organism>
<name>A0A846RT35_9MICO</name>
<comment type="similarity">
    <text evidence="1 3">Belongs to the TPP enzyme family.</text>
</comment>
<dbReference type="GO" id="GO:0003984">
    <property type="term" value="F:acetolactate synthase activity"/>
    <property type="evidence" value="ECO:0007669"/>
    <property type="project" value="UniProtKB-EC"/>
</dbReference>
<keyword evidence="2 3" id="KW-0786">Thiamine pyrophosphate</keyword>
<dbReference type="GO" id="GO:0000287">
    <property type="term" value="F:magnesium ion binding"/>
    <property type="evidence" value="ECO:0007669"/>
    <property type="project" value="InterPro"/>
</dbReference>
<evidence type="ECO:0000259" key="7">
    <source>
        <dbReference type="Pfam" id="PF02776"/>
    </source>
</evidence>
<keyword evidence="8" id="KW-0808">Transferase</keyword>
<dbReference type="PROSITE" id="PS00187">
    <property type="entry name" value="TPP_ENZYMES"/>
    <property type="match status" value="1"/>
</dbReference>
<feature type="domain" description="Thiamine pyrophosphate enzyme TPP-binding" evidence="6">
    <location>
        <begin position="398"/>
        <end position="533"/>
    </location>
</feature>
<reference evidence="8 9" key="1">
    <citation type="submission" date="2020-03" db="EMBL/GenBank/DDBJ databases">
        <title>Sequencing the genomes of 1000 actinobacteria strains.</title>
        <authorList>
            <person name="Klenk H.-P."/>
        </authorList>
    </citation>
    <scope>NUCLEOTIDE SEQUENCE [LARGE SCALE GENOMIC DNA]</scope>
    <source>
        <strain evidence="8 9">DSM 18964</strain>
    </source>
</reference>
<protein>
    <submittedName>
        <fullName evidence="8">Acetolactate synthase-1/2/3 large subunit</fullName>
        <ecNumber evidence="8">2.2.1.6</ecNumber>
    </submittedName>
</protein>
<dbReference type="SUPFAM" id="SSF52518">
    <property type="entry name" value="Thiamin diphosphate-binding fold (THDP-binding)"/>
    <property type="match status" value="2"/>
</dbReference>
<dbReference type="Gene3D" id="3.40.50.1220">
    <property type="entry name" value="TPP-binding domain"/>
    <property type="match status" value="1"/>
</dbReference>
<dbReference type="InterPro" id="IPR045229">
    <property type="entry name" value="TPP_enz"/>
</dbReference>
<evidence type="ECO:0000256" key="2">
    <source>
        <dbReference type="ARBA" id="ARBA00023052"/>
    </source>
</evidence>
<dbReference type="GO" id="GO:0030976">
    <property type="term" value="F:thiamine pyrophosphate binding"/>
    <property type="evidence" value="ECO:0007669"/>
    <property type="project" value="InterPro"/>
</dbReference>
<evidence type="ECO:0000256" key="3">
    <source>
        <dbReference type="RuleBase" id="RU362132"/>
    </source>
</evidence>
<dbReference type="EMBL" id="JAATJN010000001">
    <property type="protein sequence ID" value="NJC56929.1"/>
    <property type="molecule type" value="Genomic_DNA"/>
</dbReference>
<evidence type="ECO:0000256" key="1">
    <source>
        <dbReference type="ARBA" id="ARBA00007812"/>
    </source>
</evidence>
<dbReference type="PANTHER" id="PTHR18968">
    <property type="entry name" value="THIAMINE PYROPHOSPHATE ENZYMES"/>
    <property type="match status" value="1"/>
</dbReference>